<comment type="catalytic activity">
    <reaction evidence="16">
        <text>a CDP-1,2-diacyl-sn-glycerol + sn-glycerol 3-phosphate = a 1,2-diacyl-sn-glycero-3-phospho-(1'-sn-glycero-3'-phosphate) + CMP + H(+)</text>
        <dbReference type="Rhea" id="RHEA:12593"/>
        <dbReference type="ChEBI" id="CHEBI:15378"/>
        <dbReference type="ChEBI" id="CHEBI:57597"/>
        <dbReference type="ChEBI" id="CHEBI:58332"/>
        <dbReference type="ChEBI" id="CHEBI:60110"/>
        <dbReference type="ChEBI" id="CHEBI:60377"/>
        <dbReference type="EC" id="2.7.8.5"/>
    </reaction>
</comment>
<evidence type="ECO:0000313" key="19">
    <source>
        <dbReference type="EMBL" id="RCA12164.1"/>
    </source>
</evidence>
<dbReference type="UniPathway" id="UPA00084">
    <property type="reaction ID" value="UER00503"/>
</dbReference>
<comment type="similarity">
    <text evidence="4 17">Belongs to the CDP-alcohol phosphatidyltransferase class-I family.</text>
</comment>
<dbReference type="InterPro" id="IPR043130">
    <property type="entry name" value="CDP-OH_PTrfase_TM_dom"/>
</dbReference>
<dbReference type="InterPro" id="IPR000462">
    <property type="entry name" value="CDP-OH_P_trans"/>
</dbReference>
<evidence type="ECO:0000256" key="14">
    <source>
        <dbReference type="ARBA" id="ARBA00023264"/>
    </source>
</evidence>
<evidence type="ECO:0000313" key="20">
    <source>
        <dbReference type="Proteomes" id="UP000252797"/>
    </source>
</evidence>
<evidence type="ECO:0000256" key="3">
    <source>
        <dbReference type="ARBA" id="ARBA00005042"/>
    </source>
</evidence>
<feature type="transmembrane region" description="Helical" evidence="18">
    <location>
        <begin position="129"/>
        <end position="148"/>
    </location>
</feature>
<evidence type="ECO:0000256" key="5">
    <source>
        <dbReference type="ARBA" id="ARBA00013170"/>
    </source>
</evidence>
<evidence type="ECO:0000256" key="8">
    <source>
        <dbReference type="ARBA" id="ARBA00022679"/>
    </source>
</evidence>
<evidence type="ECO:0000256" key="13">
    <source>
        <dbReference type="ARBA" id="ARBA00023209"/>
    </source>
</evidence>
<evidence type="ECO:0000256" key="11">
    <source>
        <dbReference type="ARBA" id="ARBA00023098"/>
    </source>
</evidence>
<dbReference type="Proteomes" id="UP000252797">
    <property type="component" value="Unassembled WGS sequence"/>
</dbReference>
<dbReference type="PROSITE" id="PS00379">
    <property type="entry name" value="CDP_ALCOHOL_P_TRANSF"/>
    <property type="match status" value="1"/>
</dbReference>
<dbReference type="RefSeq" id="WP_113845198.1">
    <property type="nucleotide sequence ID" value="NZ_JAAMRZ010000007.1"/>
</dbReference>
<sequence length="186" mass="21343">MKQLSNWRKEIRTIPNLLSLFRVVLLPFYLYLVAQHSFYLAGVIIAISGLTDFLDGFIARRFNQITELGKILDPVADKLTQLFLILSMAWQRPLIWLVLGLFIVKEGFMLLAGIIGLRHHVKLDGAKWYGKLATAVIYAGMAILLLFPDLTGRWFNWIFGVITYCLVQSFVLYIGTYRKLLKSVDD</sequence>
<evidence type="ECO:0000256" key="6">
    <source>
        <dbReference type="ARBA" id="ARBA00014944"/>
    </source>
</evidence>
<keyword evidence="12 18" id="KW-0472">Membrane</keyword>
<comment type="caution">
    <text evidence="19">The sequence shown here is derived from an EMBL/GenBank/DDBJ whole genome shotgun (WGS) entry which is preliminary data.</text>
</comment>
<dbReference type="GO" id="GO:0008444">
    <property type="term" value="F:CDP-diacylglycerol-glycerol-3-phosphate 3-phosphatidyltransferase activity"/>
    <property type="evidence" value="ECO:0007669"/>
    <property type="project" value="UniProtKB-EC"/>
</dbReference>
<feature type="transmembrane region" description="Helical" evidence="18">
    <location>
        <begin position="154"/>
        <end position="174"/>
    </location>
</feature>
<organism evidence="19 20">
    <name type="scientific">Enterococcus durans</name>
    <dbReference type="NCBI Taxonomy" id="53345"/>
    <lineage>
        <taxon>Bacteria</taxon>
        <taxon>Bacillati</taxon>
        <taxon>Bacillota</taxon>
        <taxon>Bacilli</taxon>
        <taxon>Lactobacillales</taxon>
        <taxon>Enterococcaceae</taxon>
        <taxon>Enterococcus</taxon>
    </lineage>
</organism>
<keyword evidence="11" id="KW-0443">Lipid metabolism</keyword>
<dbReference type="EMBL" id="LEPB01000001">
    <property type="protein sequence ID" value="RCA12164.1"/>
    <property type="molecule type" value="Genomic_DNA"/>
</dbReference>
<feature type="transmembrane region" description="Helical" evidence="18">
    <location>
        <begin position="12"/>
        <end position="32"/>
    </location>
</feature>
<dbReference type="EC" id="2.7.8.5" evidence="5"/>
<dbReference type="Gene3D" id="1.20.120.1760">
    <property type="match status" value="1"/>
</dbReference>
<protein>
    <recommendedName>
        <fullName evidence="6">CDP-diacylglycerol--glycerol-3-phosphate 3-phosphatidyltransferase</fullName>
        <ecNumber evidence="5">2.7.8.5</ecNumber>
    </recommendedName>
    <alternativeName>
        <fullName evidence="15">Phosphatidylglycerophosphate synthase</fullName>
    </alternativeName>
</protein>
<evidence type="ECO:0000256" key="9">
    <source>
        <dbReference type="ARBA" id="ARBA00022692"/>
    </source>
</evidence>
<dbReference type="InterPro" id="IPR048254">
    <property type="entry name" value="CDP_ALCOHOL_P_TRANSF_CS"/>
</dbReference>
<evidence type="ECO:0000256" key="16">
    <source>
        <dbReference type="ARBA" id="ARBA00048586"/>
    </source>
</evidence>
<dbReference type="PANTHER" id="PTHR14269:SF62">
    <property type="entry name" value="CDP-DIACYLGLYCEROL--GLYCEROL-3-PHOSPHATE 3-PHOSPHATIDYLTRANSFERASE 1, CHLOROPLASTIC"/>
    <property type="match status" value="1"/>
</dbReference>
<comment type="pathway">
    <text evidence="3">Phospholipid metabolism; phosphatidylglycerol biosynthesis; phosphatidylglycerol from CDP-diacylglycerol: step 1/2.</text>
</comment>
<keyword evidence="9 18" id="KW-0812">Transmembrane</keyword>
<name>A0A367CHU0_9ENTE</name>
<dbReference type="InterPro" id="IPR050324">
    <property type="entry name" value="CDP-alcohol_PTase-I"/>
</dbReference>
<evidence type="ECO:0000256" key="7">
    <source>
        <dbReference type="ARBA" id="ARBA00022516"/>
    </source>
</evidence>
<evidence type="ECO:0000256" key="17">
    <source>
        <dbReference type="RuleBase" id="RU003750"/>
    </source>
</evidence>
<reference evidence="19 20" key="1">
    <citation type="submission" date="2015-06" db="EMBL/GenBank/DDBJ databases">
        <title>The Genome Sequence of Enterococcus durans 4EA1.</title>
        <authorList>
            <consortium name="The Broad Institute Genomics Platform"/>
            <consortium name="The Broad Institute Genome Sequencing Center for Infectious Disease"/>
            <person name="Earl A.M."/>
            <person name="Van Tyne D."/>
            <person name="Lebreton F."/>
            <person name="Saavedra J.T."/>
            <person name="Gilmore M.S."/>
            <person name="Manson Mcguire A."/>
            <person name="Clock S."/>
            <person name="Crupain M."/>
            <person name="Rangan U."/>
            <person name="Young S."/>
            <person name="Abouelleil A."/>
            <person name="Cao P."/>
            <person name="Chapman S.B."/>
            <person name="Griggs A."/>
            <person name="Priest M."/>
            <person name="Shea T."/>
            <person name="Wortman J."/>
            <person name="Nusbaum C."/>
            <person name="Birren B."/>
        </authorList>
    </citation>
    <scope>NUCLEOTIDE SEQUENCE [LARGE SCALE GENOMIC DNA]</scope>
    <source>
        <strain evidence="19 20">4EA1</strain>
    </source>
</reference>
<feature type="transmembrane region" description="Helical" evidence="18">
    <location>
        <begin position="38"/>
        <end position="59"/>
    </location>
</feature>
<dbReference type="GO" id="GO:0016020">
    <property type="term" value="C:membrane"/>
    <property type="evidence" value="ECO:0007669"/>
    <property type="project" value="UniProtKB-SubCell"/>
</dbReference>
<dbReference type="PIRSF" id="PIRSF000847">
    <property type="entry name" value="Phos_ph_gly_syn"/>
    <property type="match status" value="1"/>
</dbReference>
<evidence type="ECO:0000256" key="2">
    <source>
        <dbReference type="ARBA" id="ARBA00004141"/>
    </source>
</evidence>
<keyword evidence="14" id="KW-1208">Phospholipid metabolism</keyword>
<dbReference type="PANTHER" id="PTHR14269">
    <property type="entry name" value="CDP-DIACYLGLYCEROL--GLYCEROL-3-PHOSPHATE 3-PHOSPHATIDYLTRANSFERASE-RELATED"/>
    <property type="match status" value="1"/>
</dbReference>
<dbReference type="InterPro" id="IPR004570">
    <property type="entry name" value="Phosphatidylglycerol_P_synth"/>
</dbReference>
<dbReference type="STRING" id="53345.LIU_02875"/>
<keyword evidence="13" id="KW-0594">Phospholipid biosynthesis</keyword>
<comment type="function">
    <text evidence="1">This protein catalyzes the committed step to the synthesis of the acidic phospholipids.</text>
</comment>
<dbReference type="AlphaFoldDB" id="A0A367CHU0"/>
<dbReference type="Pfam" id="PF01066">
    <property type="entry name" value="CDP-OH_P_transf"/>
    <property type="match status" value="1"/>
</dbReference>
<dbReference type="GO" id="GO:0006655">
    <property type="term" value="P:phosphatidylglycerol biosynthetic process"/>
    <property type="evidence" value="ECO:0007669"/>
    <property type="project" value="UniProtKB-UniPathway"/>
</dbReference>
<evidence type="ECO:0000256" key="1">
    <source>
        <dbReference type="ARBA" id="ARBA00003973"/>
    </source>
</evidence>
<proteinExistence type="inferred from homology"/>
<evidence type="ECO:0000256" key="12">
    <source>
        <dbReference type="ARBA" id="ARBA00023136"/>
    </source>
</evidence>
<keyword evidence="8 17" id="KW-0808">Transferase</keyword>
<evidence type="ECO:0000256" key="4">
    <source>
        <dbReference type="ARBA" id="ARBA00010441"/>
    </source>
</evidence>
<keyword evidence="7" id="KW-0444">Lipid biosynthesis</keyword>
<feature type="transmembrane region" description="Helical" evidence="18">
    <location>
        <begin position="96"/>
        <end position="117"/>
    </location>
</feature>
<gene>
    <name evidence="19" type="ORF">EA71_00368</name>
</gene>
<comment type="subcellular location">
    <subcellularLocation>
        <location evidence="2">Membrane</location>
        <topology evidence="2">Multi-pass membrane protein</topology>
    </subcellularLocation>
</comment>
<keyword evidence="10 18" id="KW-1133">Transmembrane helix</keyword>
<evidence type="ECO:0000256" key="18">
    <source>
        <dbReference type="SAM" id="Phobius"/>
    </source>
</evidence>
<accession>A0A367CHU0</accession>
<evidence type="ECO:0000256" key="10">
    <source>
        <dbReference type="ARBA" id="ARBA00022989"/>
    </source>
</evidence>
<evidence type="ECO:0000256" key="15">
    <source>
        <dbReference type="ARBA" id="ARBA00033018"/>
    </source>
</evidence>